<dbReference type="GO" id="GO:0030574">
    <property type="term" value="P:collagen catabolic process"/>
    <property type="evidence" value="ECO:0007669"/>
    <property type="project" value="TreeGrafter"/>
</dbReference>
<dbReference type="InterPro" id="IPR001818">
    <property type="entry name" value="Pept_M10_metallopeptidase"/>
</dbReference>
<dbReference type="CDD" id="cd00094">
    <property type="entry name" value="HX"/>
    <property type="match status" value="1"/>
</dbReference>
<feature type="binding site" evidence="13">
    <location>
        <position position="264"/>
    </location>
    <ligand>
        <name>Ca(2+)</name>
        <dbReference type="ChEBI" id="CHEBI:29108"/>
        <label>2</label>
    </ligand>
</feature>
<keyword evidence="11" id="KW-1015">Disulfide bond</keyword>
<feature type="binding site" evidence="13">
    <location>
        <position position="302"/>
    </location>
    <ligand>
        <name>Ca(2+)</name>
        <dbReference type="ChEBI" id="CHEBI:29108"/>
        <label>3</label>
    </ligand>
</feature>
<feature type="binding site" evidence="13">
    <location>
        <position position="281"/>
    </location>
    <ligand>
        <name>Ca(2+)</name>
        <dbReference type="ChEBI" id="CHEBI:29108"/>
        <label>3</label>
    </ligand>
</feature>
<dbReference type="Pfam" id="PF00413">
    <property type="entry name" value="Peptidase_M10"/>
    <property type="match status" value="1"/>
</dbReference>
<comment type="cofactor">
    <cofactor evidence="13">
        <name>Zn(2+)</name>
        <dbReference type="ChEBI" id="CHEBI:29105"/>
    </cofactor>
    <text evidence="13">Binds 2 Zn(2+) ions per subunit.</text>
</comment>
<dbReference type="Proteomes" id="UP000678499">
    <property type="component" value="Unassembled WGS sequence"/>
</dbReference>
<dbReference type="InterPro" id="IPR024079">
    <property type="entry name" value="MetalloPept_cat_dom_sf"/>
</dbReference>
<dbReference type="InterPro" id="IPR033739">
    <property type="entry name" value="M10A_MMP"/>
</dbReference>
<dbReference type="CDD" id="cd04278">
    <property type="entry name" value="ZnMc_MMP"/>
    <property type="match status" value="1"/>
</dbReference>
<dbReference type="SMART" id="SM00235">
    <property type="entry name" value="ZnMc"/>
    <property type="match status" value="1"/>
</dbReference>
<dbReference type="GO" id="GO:0006508">
    <property type="term" value="P:proteolysis"/>
    <property type="evidence" value="ECO:0007669"/>
    <property type="project" value="UniProtKB-KW"/>
</dbReference>
<dbReference type="PRINTS" id="PR00138">
    <property type="entry name" value="MATRIXIN"/>
</dbReference>
<dbReference type="EMBL" id="OA882532">
    <property type="protein sequence ID" value="CAD7275865.1"/>
    <property type="molecule type" value="Genomic_DNA"/>
</dbReference>
<evidence type="ECO:0000259" key="15">
    <source>
        <dbReference type="SMART" id="SM00235"/>
    </source>
</evidence>
<feature type="binding site" evidence="13">
    <location>
        <position position="289"/>
    </location>
    <ligand>
        <name>Zn(2+)</name>
        <dbReference type="ChEBI" id="CHEBI:29105"/>
        <label>1</label>
    </ligand>
</feature>
<evidence type="ECO:0000256" key="12">
    <source>
        <dbReference type="PIRSR" id="PIRSR621190-1"/>
    </source>
</evidence>
<dbReference type="PANTHER" id="PTHR10201:SF291">
    <property type="entry name" value="MATRIX METALLOPROTEINASE 1, ISOFORM C-RELATED"/>
    <property type="match status" value="1"/>
</dbReference>
<keyword evidence="6" id="KW-0378">Hydrolase</keyword>
<evidence type="ECO:0000256" key="11">
    <source>
        <dbReference type="ARBA" id="ARBA00023157"/>
    </source>
</evidence>
<feature type="binding site" evidence="13">
    <location>
        <position position="447"/>
    </location>
    <ligand>
        <name>Ca(2+)</name>
        <dbReference type="ChEBI" id="CHEBI:29108"/>
        <label>4</label>
    </ligand>
</feature>
<feature type="binding site" evidence="13">
    <location>
        <position position="333"/>
    </location>
    <ligand>
        <name>Zn(2+)</name>
        <dbReference type="ChEBI" id="CHEBI:29105"/>
        <label>2</label>
        <note>catalytic</note>
    </ligand>
</feature>
<feature type="binding site" evidence="13">
    <location>
        <position position="303"/>
    </location>
    <ligand>
        <name>Ca(2+)</name>
        <dbReference type="ChEBI" id="CHEBI:29108"/>
        <label>1</label>
    </ligand>
</feature>
<sequence>MEEATESEKTLHRNSAVILSFYSIMFDVPTLSSPSFGQGRNENRFQFEDYIPPFQSMSQAANNDNQFPGTDIFSSAMEMSNDEKMMAAMEIMSSIQVHRVDQKEYMMRYGYVSPNETMVSLMTDADTTMKGLNSLLDMANITDTEGKIRGILKPDPFRVNFTGKANNALMDFIRGRRCGMRDFPGVDEVPATSTETRRKKRYALQGSRWRRPNLTYRINQYSRGKNGVQLPAQEIDRIMAAAFQTWENVTNLRFTRASRGMSVDIDIDFAKQEHGDGSPFDGRGQVIAHAYYPSYGGDSHFDDEELWTSNENAGTNLLQVAVHEFGHALGLEHSNVMSAIMFPRYQGYIPNFKLDPDDVIGIQVRDLVWSLGERGVENGYPMLANELWPRVPSNMDAAVYIPFGDFVLFFKNDQYWRYNLINGRFVISAGFPRNINSFFRGIPANLDAVFMRRRSGTLYFFKDANYWTFSLTRGRTSAPMSIARPFRGGPTSKIAAIITWRNGVTYVFQGDQYWRYNDMQGRIVTEANGMRYPASTSQHWFGCNSNTASKPNLRMADEARNGVEMEFKNEPVAAEIG</sequence>
<evidence type="ECO:0000256" key="3">
    <source>
        <dbReference type="ARBA" id="ARBA00022723"/>
    </source>
</evidence>
<feature type="binding site" description="in inhibited form" evidence="13">
    <location>
        <position position="178"/>
    </location>
    <ligand>
        <name>Zn(2+)</name>
        <dbReference type="ChEBI" id="CHEBI:29105"/>
        <label>2</label>
        <note>catalytic</note>
    </ligand>
</feature>
<feature type="binding site" evidence="13">
    <location>
        <position position="327"/>
    </location>
    <ligand>
        <name>Zn(2+)</name>
        <dbReference type="ChEBI" id="CHEBI:29105"/>
        <label>2</label>
        <note>catalytic</note>
    </ligand>
</feature>
<feature type="active site" evidence="12">
    <location>
        <position position="324"/>
    </location>
</feature>
<dbReference type="Gene3D" id="3.40.390.10">
    <property type="entry name" value="Collagenase (Catalytic Domain)"/>
    <property type="match status" value="1"/>
</dbReference>
<dbReference type="SUPFAM" id="SSF50923">
    <property type="entry name" value="Hemopexin-like domain"/>
    <property type="match status" value="1"/>
</dbReference>
<keyword evidence="17" id="KW-1185">Reference proteome</keyword>
<feature type="repeat" description="Hemopexin" evidence="14">
    <location>
        <begin position="443"/>
        <end position="489"/>
    </location>
</feature>
<proteinExistence type="inferred from homology"/>
<comment type="similarity">
    <text evidence="1">Belongs to the peptidase M10A family.</text>
</comment>
<evidence type="ECO:0000256" key="8">
    <source>
        <dbReference type="ARBA" id="ARBA00022837"/>
    </source>
</evidence>
<evidence type="ECO:0000256" key="1">
    <source>
        <dbReference type="ARBA" id="ARBA00010370"/>
    </source>
</evidence>
<dbReference type="InterPro" id="IPR000585">
    <property type="entry name" value="Hemopexin-like_dom"/>
</dbReference>
<feature type="binding site" evidence="13">
    <location>
        <position position="282"/>
    </location>
    <ligand>
        <name>Ca(2+)</name>
        <dbReference type="ChEBI" id="CHEBI:29108"/>
        <label>3</label>
    </ligand>
</feature>
<keyword evidence="5" id="KW-0677">Repeat</keyword>
<keyword evidence="3 13" id="KW-0479">Metal-binding</keyword>
<organism evidence="16">
    <name type="scientific">Notodromas monacha</name>
    <dbReference type="NCBI Taxonomy" id="399045"/>
    <lineage>
        <taxon>Eukaryota</taxon>
        <taxon>Metazoa</taxon>
        <taxon>Ecdysozoa</taxon>
        <taxon>Arthropoda</taxon>
        <taxon>Crustacea</taxon>
        <taxon>Oligostraca</taxon>
        <taxon>Ostracoda</taxon>
        <taxon>Podocopa</taxon>
        <taxon>Podocopida</taxon>
        <taxon>Cypridocopina</taxon>
        <taxon>Cypridoidea</taxon>
        <taxon>Cyprididae</taxon>
        <taxon>Notodromas</taxon>
    </lineage>
</organism>
<feature type="repeat" description="Hemopexin" evidence="14">
    <location>
        <begin position="491"/>
        <end position="543"/>
    </location>
</feature>
<feature type="binding site" evidence="13">
    <location>
        <position position="274"/>
    </location>
    <ligand>
        <name>Zn(2+)</name>
        <dbReference type="ChEBI" id="CHEBI:29105"/>
        <label>1</label>
    </ligand>
</feature>
<dbReference type="GO" id="GO:0031012">
    <property type="term" value="C:extracellular matrix"/>
    <property type="evidence" value="ECO:0007669"/>
    <property type="project" value="InterPro"/>
</dbReference>
<evidence type="ECO:0000256" key="10">
    <source>
        <dbReference type="ARBA" id="ARBA00023145"/>
    </source>
</evidence>
<name>A0A7R9BKW8_9CRUS</name>
<dbReference type="EMBL" id="CAJPEX010000495">
    <property type="protein sequence ID" value="CAG0916017.1"/>
    <property type="molecule type" value="Genomic_DNA"/>
</dbReference>
<dbReference type="PROSITE" id="PS00024">
    <property type="entry name" value="HEMOPEXIN"/>
    <property type="match status" value="1"/>
</dbReference>
<dbReference type="InterPro" id="IPR018487">
    <property type="entry name" value="Hemopexin-like_repeat"/>
</dbReference>
<feature type="binding site" evidence="13">
    <location>
        <position position="305"/>
    </location>
    <ligand>
        <name>Ca(2+)</name>
        <dbReference type="ChEBI" id="CHEBI:29108"/>
        <label>3</label>
    </ligand>
</feature>
<dbReference type="SUPFAM" id="SSF55486">
    <property type="entry name" value="Metalloproteases ('zincins'), catalytic domain"/>
    <property type="match status" value="1"/>
</dbReference>
<feature type="non-terminal residue" evidence="16">
    <location>
        <position position="577"/>
    </location>
</feature>
<reference evidence="16" key="1">
    <citation type="submission" date="2020-11" db="EMBL/GenBank/DDBJ databases">
        <authorList>
            <person name="Tran Van P."/>
        </authorList>
    </citation>
    <scope>NUCLEOTIDE SEQUENCE</scope>
</reference>
<feature type="binding site" evidence="13">
    <location>
        <position position="305"/>
    </location>
    <ligand>
        <name>Ca(2+)</name>
        <dbReference type="ChEBI" id="CHEBI:29108"/>
        <label>1</label>
    </ligand>
</feature>
<feature type="binding site" evidence="13">
    <location>
        <position position="296"/>
    </location>
    <ligand>
        <name>Ca(2+)</name>
        <dbReference type="ChEBI" id="CHEBI:29108"/>
        <label>2</label>
    </ligand>
</feature>
<keyword evidence="2" id="KW-0645">Protease</keyword>
<dbReference type="InterPro" id="IPR018486">
    <property type="entry name" value="Hemopexin_CS"/>
</dbReference>
<feature type="repeat" description="Hemopexin" evidence="14">
    <location>
        <begin position="392"/>
        <end position="442"/>
    </location>
</feature>
<dbReference type="PANTHER" id="PTHR10201">
    <property type="entry name" value="MATRIX METALLOPROTEINASE"/>
    <property type="match status" value="1"/>
</dbReference>
<evidence type="ECO:0000256" key="7">
    <source>
        <dbReference type="ARBA" id="ARBA00022833"/>
    </source>
</evidence>
<dbReference type="InterPro" id="IPR006026">
    <property type="entry name" value="Peptidase_Metallo"/>
</dbReference>
<feature type="binding site" evidence="13">
    <location>
        <position position="300"/>
    </location>
    <ligand>
        <name>Zn(2+)</name>
        <dbReference type="ChEBI" id="CHEBI:29105"/>
        <label>1</label>
    </ligand>
</feature>
<feature type="binding site" evidence="13">
    <location>
        <position position="341"/>
    </location>
    <ligand>
        <name>Zn(2+)</name>
        <dbReference type="ChEBI" id="CHEBI:29105"/>
        <label>2</label>
        <note>catalytic</note>
    </ligand>
</feature>
<keyword evidence="10" id="KW-0865">Zymogen</keyword>
<evidence type="ECO:0000256" key="5">
    <source>
        <dbReference type="ARBA" id="ARBA00022737"/>
    </source>
</evidence>
<evidence type="ECO:0000313" key="16">
    <source>
        <dbReference type="EMBL" id="CAD7275865.1"/>
    </source>
</evidence>
<evidence type="ECO:0000313" key="17">
    <source>
        <dbReference type="Proteomes" id="UP000678499"/>
    </source>
</evidence>
<dbReference type="AlphaFoldDB" id="A0A7R9BKW8"/>
<accession>A0A7R9BKW8</accession>
<dbReference type="OrthoDB" id="6372200at2759"/>
<protein>
    <recommendedName>
        <fullName evidence="15">Peptidase metallopeptidase domain-containing protein</fullName>
    </recommendedName>
</protein>
<dbReference type="GO" id="GO:0004222">
    <property type="term" value="F:metalloendopeptidase activity"/>
    <property type="evidence" value="ECO:0007669"/>
    <property type="project" value="InterPro"/>
</dbReference>
<evidence type="ECO:0000256" key="14">
    <source>
        <dbReference type="PROSITE-ProRule" id="PRU01011"/>
    </source>
</evidence>
<dbReference type="Gene3D" id="2.110.10.10">
    <property type="entry name" value="Hemopexin-like domain"/>
    <property type="match status" value="2"/>
</dbReference>
<feature type="binding site" evidence="13">
    <location>
        <position position="298"/>
    </location>
    <ligand>
        <name>Ca(2+)</name>
        <dbReference type="ChEBI" id="CHEBI:29108"/>
        <label>2</label>
    </ligand>
</feature>
<feature type="binding site" evidence="13">
    <location>
        <position position="323"/>
    </location>
    <ligand>
        <name>Zn(2+)</name>
        <dbReference type="ChEBI" id="CHEBI:29105"/>
        <label>2</label>
        <note>catalytic</note>
    </ligand>
</feature>
<comment type="cofactor">
    <cofactor evidence="13">
        <name>Ca(2+)</name>
        <dbReference type="ChEBI" id="CHEBI:29108"/>
    </cofactor>
    <text evidence="13">Can bind about 5 Ca(2+) ions per subunit.</text>
</comment>
<dbReference type="Pfam" id="PF00045">
    <property type="entry name" value="Hemopexin"/>
    <property type="match status" value="3"/>
</dbReference>
<keyword evidence="9" id="KW-0482">Metalloprotease</keyword>
<gene>
    <name evidence="16" type="ORF">NMOB1V02_LOCUS3651</name>
</gene>
<feature type="binding site" evidence="13">
    <location>
        <position position="396"/>
    </location>
    <ligand>
        <name>Ca(2+)</name>
        <dbReference type="ChEBI" id="CHEBI:29108"/>
        <label>4</label>
    </ligand>
</feature>
<dbReference type="SMART" id="SM00120">
    <property type="entry name" value="HX"/>
    <property type="match status" value="3"/>
</dbReference>
<dbReference type="InterPro" id="IPR021190">
    <property type="entry name" value="Pept_M10A"/>
</dbReference>
<dbReference type="GO" id="GO:0030198">
    <property type="term" value="P:extracellular matrix organization"/>
    <property type="evidence" value="ECO:0007669"/>
    <property type="project" value="TreeGrafter"/>
</dbReference>
<evidence type="ECO:0000256" key="13">
    <source>
        <dbReference type="PIRSR" id="PIRSR621190-2"/>
    </source>
</evidence>
<keyword evidence="8 13" id="KW-0106">Calcium</keyword>
<evidence type="ECO:0000256" key="9">
    <source>
        <dbReference type="ARBA" id="ARBA00023049"/>
    </source>
</evidence>
<evidence type="ECO:0000256" key="4">
    <source>
        <dbReference type="ARBA" id="ARBA00022729"/>
    </source>
</evidence>
<keyword evidence="7 13" id="KW-0862">Zinc</keyword>
<feature type="domain" description="Peptidase metallopeptidase" evidence="15">
    <location>
        <begin position="205"/>
        <end position="369"/>
    </location>
</feature>
<dbReference type="InterPro" id="IPR036375">
    <property type="entry name" value="Hemopexin-like_dom_sf"/>
</dbReference>
<keyword evidence="4" id="KW-0732">Signal</keyword>
<dbReference type="GO" id="GO:0008270">
    <property type="term" value="F:zinc ion binding"/>
    <property type="evidence" value="ECO:0007669"/>
    <property type="project" value="InterPro"/>
</dbReference>
<evidence type="ECO:0000256" key="6">
    <source>
        <dbReference type="ARBA" id="ARBA00022801"/>
    </source>
</evidence>
<dbReference type="PROSITE" id="PS51642">
    <property type="entry name" value="HEMOPEXIN_2"/>
    <property type="match status" value="3"/>
</dbReference>
<feature type="binding site" evidence="13">
    <location>
        <position position="276"/>
    </location>
    <ligand>
        <name>Zn(2+)</name>
        <dbReference type="ChEBI" id="CHEBI:29105"/>
        <label>1</label>
    </ligand>
</feature>
<evidence type="ECO:0000256" key="2">
    <source>
        <dbReference type="ARBA" id="ARBA00022670"/>
    </source>
</evidence>